<dbReference type="SUPFAM" id="SSF52540">
    <property type="entry name" value="P-loop containing nucleoside triphosphate hydrolases"/>
    <property type="match status" value="1"/>
</dbReference>
<feature type="transmembrane region" description="Helical" evidence="1">
    <location>
        <begin position="291"/>
        <end position="310"/>
    </location>
</feature>
<dbReference type="PANTHER" id="PTHR43185:SF2">
    <property type="entry name" value="FERROUS IRON TRANSPORT PROTEIN B"/>
    <property type="match status" value="1"/>
</dbReference>
<reference evidence="3 4" key="1">
    <citation type="journal article" date="2020" name="Cell Host Microbe">
        <title>Functional and Genomic Variation between Human-Derived Isolates of Lachnospiraceae Reveals Inter- and Intra-Species Diversity.</title>
        <authorList>
            <person name="Sorbara M.T."/>
            <person name="Littmann E.R."/>
            <person name="Fontana E."/>
            <person name="Moody T.U."/>
            <person name="Kohout C.E."/>
            <person name="Gjonbalaj M."/>
            <person name="Eaton V."/>
            <person name="Seok R."/>
            <person name="Leiner I.M."/>
            <person name="Pamer E.G."/>
        </authorList>
    </citation>
    <scope>NUCLEOTIDE SEQUENCE [LARGE SCALE GENOMIC DNA]</scope>
    <source>
        <strain evidence="3 4">MSK.15.26</strain>
    </source>
</reference>
<dbReference type="Gene3D" id="3.40.50.300">
    <property type="entry name" value="P-loop containing nucleotide triphosphate hydrolases"/>
    <property type="match status" value="1"/>
</dbReference>
<dbReference type="PANTHER" id="PTHR43185">
    <property type="entry name" value="FERROUS IRON TRANSPORT PROTEIN B"/>
    <property type="match status" value="1"/>
</dbReference>
<dbReference type="InterPro" id="IPR030389">
    <property type="entry name" value="G_FEOB_dom"/>
</dbReference>
<comment type="caution">
    <text evidence="3">The sequence shown here is derived from an EMBL/GenBank/DDBJ whole genome shotgun (WGS) entry which is preliminary data.</text>
</comment>
<dbReference type="PROSITE" id="PS51711">
    <property type="entry name" value="G_FEOB"/>
    <property type="match status" value="1"/>
</dbReference>
<keyword evidence="4" id="KW-1185">Reference proteome</keyword>
<dbReference type="InterPro" id="IPR050860">
    <property type="entry name" value="FeoB_GTPase"/>
</dbReference>
<dbReference type="InterPro" id="IPR027417">
    <property type="entry name" value="P-loop_NTPase"/>
</dbReference>
<dbReference type="Pfam" id="PF07664">
    <property type="entry name" value="FeoB_C"/>
    <property type="match status" value="1"/>
</dbReference>
<feature type="transmembrane region" description="Helical" evidence="1">
    <location>
        <begin position="563"/>
        <end position="589"/>
    </location>
</feature>
<organism evidence="3 4">
    <name type="scientific">Blautia hansenii</name>
    <name type="common">Ruminococcus hansenii</name>
    <dbReference type="NCBI Taxonomy" id="1322"/>
    <lineage>
        <taxon>Bacteria</taxon>
        <taxon>Bacillati</taxon>
        <taxon>Bacillota</taxon>
        <taxon>Clostridia</taxon>
        <taxon>Lachnospirales</taxon>
        <taxon>Lachnospiraceae</taxon>
        <taxon>Blautia</taxon>
    </lineage>
</organism>
<feature type="transmembrane region" description="Helical" evidence="1">
    <location>
        <begin position="406"/>
        <end position="430"/>
    </location>
</feature>
<keyword evidence="1" id="KW-0472">Membrane</keyword>
<dbReference type="InterPro" id="IPR011642">
    <property type="entry name" value="Gate_dom"/>
</dbReference>
<dbReference type="Pfam" id="PF07670">
    <property type="entry name" value="Gate"/>
    <property type="match status" value="2"/>
</dbReference>
<dbReference type="Pfam" id="PF02421">
    <property type="entry name" value="FeoB_N"/>
    <property type="match status" value="1"/>
</dbReference>
<keyword evidence="1" id="KW-1133">Transmembrane helix</keyword>
<sequence>MEVVILYLHSEPVSSCTIALAGNPNVGKSTIFNGLTGMHQHTGNWSGKTVSLATGHCAVGKHLYTFTDLPGCYSLHACSEEERLAGACLRETAPDGVLVICDAVCLERNLNLVLQILSVTANVILCINLMDQAAKKGIHISCSTLEKELHIPVIGITARRKREIRRLKQFLDACMFQKAIVPPMLKKLSEDPIPRAEMASELYQKAVRLEKPDTRSFDGTLDYLFTGKYTGIFCMLLLLLCIFWITLLGANYISSRLHNLLFRLEPWLYEQFSLLLPEKLCQLLIQGCYRVTAWVVSVMLPPMALFFPLFTLLEDFGYLPRAAFNMDCCFSRCKACGKQALTMLMGFGCNAVGVTGCRIVDSPRERLIAILTNSFVPCNGRFPTILVVLVLFFTTKKATCPLLHTLWLALLLTCVILFGVLMTFFSSWLLSKTVLKGVPSSFVLELPPYRKPQICSVLLHSVVHRTLLVLTRAVTAAIPAGLLIWLMANTMAGGQTLLTRISACLDPFARLLGLDGTILLAFILGIPANEIVIPIIIMAYTSQSSLVDFKNLSTLHTLLLEQGWTLSTAVSMLIFSVLHWPCATTLLTIKKETHSWKWTALAFLLPTCMGFLLCFLVTCMFYGFSCVYSFGG</sequence>
<evidence type="ECO:0000313" key="3">
    <source>
        <dbReference type="EMBL" id="NSJ87123.1"/>
    </source>
</evidence>
<evidence type="ECO:0000256" key="1">
    <source>
        <dbReference type="SAM" id="Phobius"/>
    </source>
</evidence>
<dbReference type="Proteomes" id="UP000822142">
    <property type="component" value="Unassembled WGS sequence"/>
</dbReference>
<evidence type="ECO:0000259" key="2">
    <source>
        <dbReference type="PROSITE" id="PS51711"/>
    </source>
</evidence>
<dbReference type="CDD" id="cd01879">
    <property type="entry name" value="FeoB"/>
    <property type="match status" value="1"/>
</dbReference>
<evidence type="ECO:0000313" key="4">
    <source>
        <dbReference type="Proteomes" id="UP000822142"/>
    </source>
</evidence>
<gene>
    <name evidence="3" type="ORF">G5A70_13285</name>
</gene>
<feature type="transmembrane region" description="Helical" evidence="1">
    <location>
        <begin position="374"/>
        <end position="394"/>
    </location>
</feature>
<feature type="transmembrane region" description="Helical" evidence="1">
    <location>
        <begin position="467"/>
        <end position="488"/>
    </location>
</feature>
<dbReference type="InterPro" id="IPR011640">
    <property type="entry name" value="Fe2_transport_prot_B_C"/>
</dbReference>
<proteinExistence type="predicted"/>
<protein>
    <submittedName>
        <fullName evidence="3">Ferrous iron transporter B</fullName>
    </submittedName>
</protein>
<dbReference type="EMBL" id="JAAITA010000023">
    <property type="protein sequence ID" value="NSJ87123.1"/>
    <property type="molecule type" value="Genomic_DNA"/>
</dbReference>
<feature type="transmembrane region" description="Helical" evidence="1">
    <location>
        <begin position="229"/>
        <end position="253"/>
    </location>
</feature>
<feature type="transmembrane region" description="Helical" evidence="1">
    <location>
        <begin position="518"/>
        <end position="543"/>
    </location>
</feature>
<keyword evidence="1" id="KW-0812">Transmembrane</keyword>
<feature type="domain" description="FeoB-type G" evidence="2">
    <location>
        <begin position="15"/>
        <end position="177"/>
    </location>
</feature>
<name>A0ABX2I9P0_BLAHA</name>
<feature type="transmembrane region" description="Helical" evidence="1">
    <location>
        <begin position="601"/>
        <end position="624"/>
    </location>
</feature>
<accession>A0ABX2I9P0</accession>